<proteinExistence type="inferred from homology"/>
<feature type="binding site" evidence="11">
    <location>
        <position position="142"/>
    </location>
    <ligand>
        <name>substrate</name>
    </ligand>
</feature>
<evidence type="ECO:0000256" key="6">
    <source>
        <dbReference type="ARBA" id="ARBA00022741"/>
    </source>
</evidence>
<protein>
    <recommendedName>
        <fullName evidence="3 11">Shikimate kinase</fullName>
        <shortName evidence="11">SK</shortName>
        <ecNumber evidence="3 11">2.7.1.71</ecNumber>
    </recommendedName>
</protein>
<feature type="binding site" evidence="11">
    <location>
        <position position="123"/>
    </location>
    <ligand>
        <name>ATP</name>
        <dbReference type="ChEBI" id="CHEBI:30616"/>
    </ligand>
</feature>
<evidence type="ECO:0000256" key="7">
    <source>
        <dbReference type="ARBA" id="ARBA00022777"/>
    </source>
</evidence>
<evidence type="ECO:0000256" key="11">
    <source>
        <dbReference type="HAMAP-Rule" id="MF_00109"/>
    </source>
</evidence>
<comment type="subunit">
    <text evidence="11">Monomer.</text>
</comment>
<accession>A0A935UHZ2</accession>
<evidence type="ECO:0000256" key="10">
    <source>
        <dbReference type="ARBA" id="ARBA00048567"/>
    </source>
</evidence>
<organism evidence="12 13">
    <name type="scientific">Candidatus Accumulibacter proximus</name>
    <dbReference type="NCBI Taxonomy" id="2954385"/>
    <lineage>
        <taxon>Bacteria</taxon>
        <taxon>Pseudomonadati</taxon>
        <taxon>Pseudomonadota</taxon>
        <taxon>Betaproteobacteria</taxon>
        <taxon>Candidatus Accumulibacter</taxon>
    </lineage>
</organism>
<dbReference type="Pfam" id="PF01202">
    <property type="entry name" value="SKI"/>
    <property type="match status" value="1"/>
</dbReference>
<keyword evidence="7 11" id="KW-0418">Kinase</keyword>
<feature type="binding site" evidence="11">
    <location>
        <position position="85"/>
    </location>
    <ligand>
        <name>substrate</name>
    </ligand>
</feature>
<comment type="subcellular location">
    <subcellularLocation>
        <location evidence="11">Cytoplasm</location>
    </subcellularLocation>
</comment>
<keyword evidence="6 11" id="KW-0547">Nucleotide-binding</keyword>
<evidence type="ECO:0000313" key="13">
    <source>
        <dbReference type="Proteomes" id="UP000697998"/>
    </source>
</evidence>
<keyword evidence="5 11" id="KW-0808">Transferase</keyword>
<feature type="binding site" evidence="11">
    <location>
        <begin position="17"/>
        <end position="22"/>
    </location>
    <ligand>
        <name>ATP</name>
        <dbReference type="ChEBI" id="CHEBI:30616"/>
    </ligand>
</feature>
<comment type="similarity">
    <text evidence="2 11">Belongs to the shikimate kinase family.</text>
</comment>
<dbReference type="PROSITE" id="PS01128">
    <property type="entry name" value="SHIKIMATE_KINASE"/>
    <property type="match status" value="1"/>
</dbReference>
<reference evidence="12 13" key="1">
    <citation type="submission" date="2020-10" db="EMBL/GenBank/DDBJ databases">
        <title>Connecting structure to function with the recovery of over 1000 high-quality activated sludge metagenome-assembled genomes encoding full-length rRNA genes using long-read sequencing.</title>
        <authorList>
            <person name="Singleton C.M."/>
            <person name="Petriglieri F."/>
            <person name="Kristensen J.M."/>
            <person name="Kirkegaard R.H."/>
            <person name="Michaelsen T.Y."/>
            <person name="Andersen M.H."/>
            <person name="Karst S.M."/>
            <person name="Dueholm M.S."/>
            <person name="Nielsen P.H."/>
            <person name="Albertsen M."/>
        </authorList>
    </citation>
    <scope>NUCLEOTIDE SEQUENCE [LARGE SCALE GENOMIC DNA]</scope>
    <source>
        <strain evidence="12">EsbW_18-Q3-R4-48_BATAC.285</strain>
    </source>
</reference>
<dbReference type="HAMAP" id="MF_00109">
    <property type="entry name" value="Shikimate_kinase"/>
    <property type="match status" value="1"/>
</dbReference>
<dbReference type="EC" id="2.7.1.71" evidence="3 11"/>
<comment type="catalytic activity">
    <reaction evidence="10 11">
        <text>shikimate + ATP = 3-phosphoshikimate + ADP + H(+)</text>
        <dbReference type="Rhea" id="RHEA:13121"/>
        <dbReference type="ChEBI" id="CHEBI:15378"/>
        <dbReference type="ChEBI" id="CHEBI:30616"/>
        <dbReference type="ChEBI" id="CHEBI:36208"/>
        <dbReference type="ChEBI" id="CHEBI:145989"/>
        <dbReference type="ChEBI" id="CHEBI:456216"/>
        <dbReference type="EC" id="2.7.1.71"/>
    </reaction>
</comment>
<name>A0A935UHZ2_9PROT</name>
<comment type="cofactor">
    <cofactor evidence="11">
        <name>Mg(2+)</name>
        <dbReference type="ChEBI" id="CHEBI:18420"/>
    </cofactor>
    <text evidence="11">Binds 1 Mg(2+) ion per subunit.</text>
</comment>
<dbReference type="EMBL" id="JADJMH010000018">
    <property type="protein sequence ID" value="MBK7676239.1"/>
    <property type="molecule type" value="Genomic_DNA"/>
</dbReference>
<comment type="pathway">
    <text evidence="1 11">Metabolic intermediate biosynthesis; chorismate biosynthesis; chorismate from D-erythrose 4-phosphate and phosphoenolpyruvate: step 5/7.</text>
</comment>
<comment type="caution">
    <text evidence="11">Lacks conserved residue(s) required for the propagation of feature annotation.</text>
</comment>
<evidence type="ECO:0000256" key="4">
    <source>
        <dbReference type="ARBA" id="ARBA00022605"/>
    </source>
</evidence>
<dbReference type="InterPro" id="IPR027417">
    <property type="entry name" value="P-loop_NTPase"/>
</dbReference>
<dbReference type="PANTHER" id="PTHR21087:SF16">
    <property type="entry name" value="SHIKIMATE KINASE 1, CHLOROPLASTIC"/>
    <property type="match status" value="1"/>
</dbReference>
<dbReference type="GO" id="GO:0008652">
    <property type="term" value="P:amino acid biosynthetic process"/>
    <property type="evidence" value="ECO:0007669"/>
    <property type="project" value="UniProtKB-KW"/>
</dbReference>
<feature type="binding site" evidence="11">
    <location>
        <position position="63"/>
    </location>
    <ligand>
        <name>substrate</name>
    </ligand>
</feature>
<dbReference type="GO" id="GO:0009423">
    <property type="term" value="P:chorismate biosynthetic process"/>
    <property type="evidence" value="ECO:0007669"/>
    <property type="project" value="UniProtKB-UniRule"/>
</dbReference>
<dbReference type="GO" id="GO:0009073">
    <property type="term" value="P:aromatic amino acid family biosynthetic process"/>
    <property type="evidence" value="ECO:0007669"/>
    <property type="project" value="UniProtKB-KW"/>
</dbReference>
<keyword evidence="8 11" id="KW-0067">ATP-binding</keyword>
<evidence type="ECO:0000256" key="5">
    <source>
        <dbReference type="ARBA" id="ARBA00022679"/>
    </source>
</evidence>
<keyword evidence="11" id="KW-0479">Metal-binding</keyword>
<dbReference type="InterPro" id="IPR031322">
    <property type="entry name" value="Shikimate/glucono_kinase"/>
</dbReference>
<comment type="caution">
    <text evidence="12">The sequence shown here is derived from an EMBL/GenBank/DDBJ whole genome shotgun (WGS) entry which is preliminary data.</text>
</comment>
<dbReference type="GO" id="GO:0005829">
    <property type="term" value="C:cytosol"/>
    <property type="evidence" value="ECO:0007669"/>
    <property type="project" value="TreeGrafter"/>
</dbReference>
<sequence length="178" mass="20214">MTIEDDKRNVYLIGLMGAGKTTIGKALAKRLGYRFVDSDHEIEARTGVSLPTIFEIEGEEGFRRREAQVIADLASRNAQVVATGGGAVLRPENRQHLEASGFVIYLDVPLSTLYERTRHDKKRPLLQVSDPRRKLRELYAQRDPLYREIADLIVSGSRITVQSVLHMLIKEMGEPWKR</sequence>
<evidence type="ECO:0000256" key="3">
    <source>
        <dbReference type="ARBA" id="ARBA00012154"/>
    </source>
</evidence>
<keyword evidence="4 11" id="KW-0028">Amino-acid biosynthesis</keyword>
<dbReference type="InterPro" id="IPR023000">
    <property type="entry name" value="Shikimate_kinase_CS"/>
</dbReference>
<dbReference type="CDD" id="cd00464">
    <property type="entry name" value="SK"/>
    <property type="match status" value="1"/>
</dbReference>
<dbReference type="Proteomes" id="UP000697998">
    <property type="component" value="Unassembled WGS sequence"/>
</dbReference>
<dbReference type="Gene3D" id="3.40.50.300">
    <property type="entry name" value="P-loop containing nucleotide triphosphate hydrolases"/>
    <property type="match status" value="1"/>
</dbReference>
<dbReference type="GO" id="GO:0004765">
    <property type="term" value="F:shikimate kinase activity"/>
    <property type="evidence" value="ECO:0007669"/>
    <property type="project" value="UniProtKB-UniRule"/>
</dbReference>
<dbReference type="SUPFAM" id="SSF52540">
    <property type="entry name" value="P-loop containing nucleoside triphosphate hydrolases"/>
    <property type="match status" value="1"/>
</dbReference>
<dbReference type="PRINTS" id="PR01100">
    <property type="entry name" value="SHIKIMTKNASE"/>
</dbReference>
<dbReference type="GO" id="GO:0005524">
    <property type="term" value="F:ATP binding"/>
    <property type="evidence" value="ECO:0007669"/>
    <property type="project" value="UniProtKB-UniRule"/>
</dbReference>
<dbReference type="AlphaFoldDB" id="A0A935UHZ2"/>
<evidence type="ECO:0000256" key="9">
    <source>
        <dbReference type="ARBA" id="ARBA00023141"/>
    </source>
</evidence>
<evidence type="ECO:0000256" key="1">
    <source>
        <dbReference type="ARBA" id="ARBA00004842"/>
    </source>
</evidence>
<dbReference type="PANTHER" id="PTHR21087">
    <property type="entry name" value="SHIKIMATE KINASE"/>
    <property type="match status" value="1"/>
</dbReference>
<dbReference type="GO" id="GO:0000287">
    <property type="term" value="F:magnesium ion binding"/>
    <property type="evidence" value="ECO:0007669"/>
    <property type="project" value="UniProtKB-UniRule"/>
</dbReference>
<gene>
    <name evidence="11" type="primary">aroK</name>
    <name evidence="12" type="ORF">IPJ27_16660</name>
</gene>
<feature type="binding site" evidence="11">
    <location>
        <position position="39"/>
    </location>
    <ligand>
        <name>substrate</name>
    </ligand>
</feature>
<keyword evidence="9 11" id="KW-0057">Aromatic amino acid biosynthesis</keyword>
<dbReference type="InterPro" id="IPR000623">
    <property type="entry name" value="Shikimate_kinase/TSH1"/>
</dbReference>
<feature type="binding site" evidence="11">
    <location>
        <position position="21"/>
    </location>
    <ligand>
        <name>Mg(2+)</name>
        <dbReference type="ChEBI" id="CHEBI:18420"/>
    </ligand>
</feature>
<comment type="function">
    <text evidence="11">Catalyzes the specific phosphorylation of the 3-hydroxyl group of shikimic acid using ATP as a cosubstrate.</text>
</comment>
<keyword evidence="11" id="KW-0460">Magnesium</keyword>
<evidence type="ECO:0000313" key="12">
    <source>
        <dbReference type="EMBL" id="MBK7676239.1"/>
    </source>
</evidence>
<keyword evidence="11" id="KW-0963">Cytoplasm</keyword>
<evidence type="ECO:0000256" key="2">
    <source>
        <dbReference type="ARBA" id="ARBA00006997"/>
    </source>
</evidence>
<evidence type="ECO:0000256" key="8">
    <source>
        <dbReference type="ARBA" id="ARBA00022840"/>
    </source>
</evidence>